<sequence length="88" mass="9906">MNLMRFTQVHFSSLSRSLWMASHPSGVSCTTQLGVICKLAEGALDLAVNVIDENIEQHWSQYGPLRDTTSRTSETFLCDGYRLVISFH</sequence>
<comment type="caution">
    <text evidence="1">The sequence shown here is derived from an EMBL/GenBank/DDBJ whole genome shotgun (WGS) entry which is preliminary data.</text>
</comment>
<gene>
    <name evidence="1" type="ORF">QYF61_014579</name>
</gene>
<dbReference type="PROSITE" id="PS51257">
    <property type="entry name" value="PROKAR_LIPOPROTEIN"/>
    <property type="match status" value="1"/>
</dbReference>
<proteinExistence type="predicted"/>
<organism evidence="1 2">
    <name type="scientific">Mycteria americana</name>
    <name type="common">Wood stork</name>
    <dbReference type="NCBI Taxonomy" id="33587"/>
    <lineage>
        <taxon>Eukaryota</taxon>
        <taxon>Metazoa</taxon>
        <taxon>Chordata</taxon>
        <taxon>Craniata</taxon>
        <taxon>Vertebrata</taxon>
        <taxon>Euteleostomi</taxon>
        <taxon>Archelosauria</taxon>
        <taxon>Archosauria</taxon>
        <taxon>Dinosauria</taxon>
        <taxon>Saurischia</taxon>
        <taxon>Theropoda</taxon>
        <taxon>Coelurosauria</taxon>
        <taxon>Aves</taxon>
        <taxon>Neognathae</taxon>
        <taxon>Neoaves</taxon>
        <taxon>Aequornithes</taxon>
        <taxon>Ciconiiformes</taxon>
        <taxon>Ciconiidae</taxon>
        <taxon>Mycteria</taxon>
    </lineage>
</organism>
<accession>A0AAN7PTE1</accession>
<dbReference type="EMBL" id="JAUNZN010000001">
    <property type="protein sequence ID" value="KAK4831008.1"/>
    <property type="molecule type" value="Genomic_DNA"/>
</dbReference>
<evidence type="ECO:0000313" key="2">
    <source>
        <dbReference type="Proteomes" id="UP001333110"/>
    </source>
</evidence>
<dbReference type="Proteomes" id="UP001333110">
    <property type="component" value="Unassembled WGS sequence"/>
</dbReference>
<name>A0AAN7PTE1_MYCAM</name>
<dbReference type="AlphaFoldDB" id="A0AAN7PTE1"/>
<reference evidence="1 2" key="1">
    <citation type="journal article" date="2023" name="J. Hered.">
        <title>Chromosome-level genome of the wood stork (Mycteria americana) provides insight into avian chromosome evolution.</title>
        <authorList>
            <person name="Flamio R. Jr."/>
            <person name="Ramstad K.M."/>
        </authorList>
    </citation>
    <scope>NUCLEOTIDE SEQUENCE [LARGE SCALE GENOMIC DNA]</scope>
    <source>
        <strain evidence="1">JAX WOST 10</strain>
    </source>
</reference>
<evidence type="ECO:0000313" key="1">
    <source>
        <dbReference type="EMBL" id="KAK4831008.1"/>
    </source>
</evidence>
<keyword evidence="2" id="KW-1185">Reference proteome</keyword>
<protein>
    <submittedName>
        <fullName evidence="1">Uncharacterized protein</fullName>
    </submittedName>
</protein>